<organism evidence="2 3">
    <name type="scientific">Skermanella aerolata</name>
    <dbReference type="NCBI Taxonomy" id="393310"/>
    <lineage>
        <taxon>Bacteria</taxon>
        <taxon>Pseudomonadati</taxon>
        <taxon>Pseudomonadota</taxon>
        <taxon>Alphaproteobacteria</taxon>
        <taxon>Rhodospirillales</taxon>
        <taxon>Azospirillaceae</taxon>
        <taxon>Skermanella</taxon>
    </lineage>
</organism>
<reference evidence="2 3" key="1">
    <citation type="submission" date="2019-07" db="EMBL/GenBank/DDBJ databases">
        <title>Whole genome shotgun sequence of Skermanella aerolata NBRC 106429.</title>
        <authorList>
            <person name="Hosoyama A."/>
            <person name="Uohara A."/>
            <person name="Ohji S."/>
            <person name="Ichikawa N."/>
        </authorList>
    </citation>
    <scope>NUCLEOTIDE SEQUENCE [LARGE SCALE GENOMIC DNA]</scope>
    <source>
        <strain evidence="2 3">NBRC 106429</strain>
    </source>
</reference>
<dbReference type="InterPro" id="IPR016130">
    <property type="entry name" value="Tyr_Pase_AS"/>
</dbReference>
<proteinExistence type="predicted"/>
<gene>
    <name evidence="2" type="ORF">SAE02_00330</name>
</gene>
<dbReference type="Gene3D" id="3.90.190.10">
    <property type="entry name" value="Protein tyrosine phosphatase superfamily"/>
    <property type="match status" value="1"/>
</dbReference>
<dbReference type="InterPro" id="IPR000387">
    <property type="entry name" value="Tyr_Pase_dom"/>
</dbReference>
<dbReference type="InterPro" id="IPR029021">
    <property type="entry name" value="Prot-tyrosine_phosphatase-like"/>
</dbReference>
<evidence type="ECO:0000313" key="2">
    <source>
        <dbReference type="EMBL" id="GEO35885.1"/>
    </source>
</evidence>
<accession>A0A512DHF2</accession>
<evidence type="ECO:0000259" key="1">
    <source>
        <dbReference type="PROSITE" id="PS50056"/>
    </source>
</evidence>
<name>A0A512DHF2_9PROT</name>
<comment type="caution">
    <text evidence="2">The sequence shown here is derived from an EMBL/GenBank/DDBJ whole genome shotgun (WGS) entry which is preliminary data.</text>
</comment>
<dbReference type="EMBL" id="BJYZ01000001">
    <property type="protein sequence ID" value="GEO35885.1"/>
    <property type="molecule type" value="Genomic_DNA"/>
</dbReference>
<protein>
    <submittedName>
        <fullName evidence="2">Protein-tyrosine-phosphatase</fullName>
    </submittedName>
</protein>
<sequence length="219" mass="24199">MHGARLTSALLRASFTHSRSINREPAPAMTTDISTPLLPYRITICGLNELAGHAQSGFSHVVSILDPERADPEDFTVYAPHRRVLWRFDDTVEQRAGFTPPAERDVRKILALGEELLAEKADQLLIHCHAGVSRSTATAVILMAQNNPGREADVFGELARVRPRSWPNSLMVGIADTILGRQGALVRELRDHHAKVAKAHPDLAEMIRLHGRAHEVPEV</sequence>
<keyword evidence="3" id="KW-1185">Reference proteome</keyword>
<dbReference type="Proteomes" id="UP000321523">
    <property type="component" value="Unassembled WGS sequence"/>
</dbReference>
<evidence type="ECO:0000313" key="3">
    <source>
        <dbReference type="Proteomes" id="UP000321523"/>
    </source>
</evidence>
<dbReference type="SUPFAM" id="SSF52799">
    <property type="entry name" value="(Phosphotyrosine protein) phosphatases II"/>
    <property type="match status" value="1"/>
</dbReference>
<dbReference type="AlphaFoldDB" id="A0A512DHF2"/>
<dbReference type="PROSITE" id="PS00383">
    <property type="entry name" value="TYR_PHOSPHATASE_1"/>
    <property type="match status" value="1"/>
</dbReference>
<feature type="domain" description="Tyrosine specific protein phosphatases" evidence="1">
    <location>
        <begin position="107"/>
        <end position="162"/>
    </location>
</feature>
<dbReference type="PROSITE" id="PS50056">
    <property type="entry name" value="TYR_PHOSPHATASE_2"/>
    <property type="match status" value="1"/>
</dbReference>